<reference evidence="1 2" key="1">
    <citation type="submission" date="2010-08" db="EMBL/GenBank/DDBJ databases">
        <authorList>
            <person name="Weinstock G."/>
            <person name="Sodergren E."/>
            <person name="Clifton S."/>
            <person name="Fulton L."/>
            <person name="Fulton B."/>
            <person name="Courtney L."/>
            <person name="Fronick C."/>
            <person name="Harrison M."/>
            <person name="Strong C."/>
            <person name="Farmer C."/>
            <person name="Delahaunty K."/>
            <person name="Markovic C."/>
            <person name="Hall O."/>
            <person name="Minx P."/>
            <person name="Tomlinson C."/>
            <person name="Mitreva M."/>
            <person name="Hou S."/>
            <person name="Chen J."/>
            <person name="Wollam A."/>
            <person name="Pepin K.H."/>
            <person name="Johnson M."/>
            <person name="Bhonagiri V."/>
            <person name="Zhang X."/>
            <person name="Suruliraj S."/>
            <person name="Warren W."/>
            <person name="Chinwalla A."/>
            <person name="Mardis E.R."/>
            <person name="Wilson R.K."/>
        </authorList>
    </citation>
    <scope>NUCLEOTIDE SEQUENCE [LARGE SCALE GENOMIC DNA]</scope>
    <source>
        <strain evidence="1 2">KLE1255</strain>
    </source>
</reference>
<dbReference type="BioCyc" id="FCF748224-HMP:GTSS-654-MONOMER"/>
<sequence length="64" mass="6996">MAPTWERTAANAKSGQCRSTWLVCTGAAHALGVEPAGIAKIRAQKELFAFWKRDAILLIVHTTM</sequence>
<dbReference type="Proteomes" id="UP000006028">
    <property type="component" value="Unassembled WGS sequence"/>
</dbReference>
<name>E2ZGP8_9FIRM</name>
<proteinExistence type="predicted"/>
<dbReference type="AlphaFoldDB" id="E2ZGP8"/>
<dbReference type="HOGENOM" id="CLU_2861121_0_0_9"/>
<dbReference type="EMBL" id="AECU01000082">
    <property type="protein sequence ID" value="EFQ07643.1"/>
    <property type="molecule type" value="Genomic_DNA"/>
</dbReference>
<gene>
    <name evidence="1" type="ORF">HMPREF9436_00834</name>
</gene>
<comment type="caution">
    <text evidence="1">The sequence shown here is derived from an EMBL/GenBank/DDBJ whole genome shotgun (WGS) entry which is preliminary data.</text>
</comment>
<evidence type="ECO:0000313" key="1">
    <source>
        <dbReference type="EMBL" id="EFQ07643.1"/>
    </source>
</evidence>
<protein>
    <submittedName>
        <fullName evidence="1">Uncharacterized protein</fullName>
    </submittedName>
</protein>
<organism evidence="1 2">
    <name type="scientific">Faecalibacterium cf. prausnitzii KLE1255</name>
    <dbReference type="NCBI Taxonomy" id="748224"/>
    <lineage>
        <taxon>Bacteria</taxon>
        <taxon>Bacillati</taxon>
        <taxon>Bacillota</taxon>
        <taxon>Clostridia</taxon>
        <taxon>Eubacteriales</taxon>
        <taxon>Oscillospiraceae</taxon>
        <taxon>Faecalibacterium</taxon>
    </lineage>
</organism>
<evidence type="ECO:0000313" key="2">
    <source>
        <dbReference type="Proteomes" id="UP000006028"/>
    </source>
</evidence>
<dbReference type="STRING" id="748224.HMPREF9436_00834"/>
<accession>E2ZGP8</accession>